<sequence>MDTATSSSTSSSTSKEWFSFDPGDREPHFPNSVSLPIRSHEIPLSLTVRAISAGRNRMRSQLDQRNFLSMVIMIGTGV</sequence>
<dbReference type="EMBL" id="JBJQOH010000006">
    <property type="protein sequence ID" value="KAL3682609.1"/>
    <property type="molecule type" value="Genomic_DNA"/>
</dbReference>
<gene>
    <name evidence="2" type="ORF">R1sor_000631</name>
</gene>
<evidence type="ECO:0000256" key="1">
    <source>
        <dbReference type="SAM" id="MobiDB-lite"/>
    </source>
</evidence>
<reference evidence="2 3" key="1">
    <citation type="submission" date="2024-09" db="EMBL/GenBank/DDBJ databases">
        <title>Chromosome-scale assembly of Riccia sorocarpa.</title>
        <authorList>
            <person name="Paukszto L."/>
        </authorList>
    </citation>
    <scope>NUCLEOTIDE SEQUENCE [LARGE SCALE GENOMIC DNA]</scope>
    <source>
        <strain evidence="2">LP-2024</strain>
        <tissue evidence="2">Aerial parts of the thallus</tissue>
    </source>
</reference>
<organism evidence="2 3">
    <name type="scientific">Riccia sorocarpa</name>
    <dbReference type="NCBI Taxonomy" id="122646"/>
    <lineage>
        <taxon>Eukaryota</taxon>
        <taxon>Viridiplantae</taxon>
        <taxon>Streptophyta</taxon>
        <taxon>Embryophyta</taxon>
        <taxon>Marchantiophyta</taxon>
        <taxon>Marchantiopsida</taxon>
        <taxon>Marchantiidae</taxon>
        <taxon>Marchantiales</taxon>
        <taxon>Ricciaceae</taxon>
        <taxon>Riccia</taxon>
    </lineage>
</organism>
<protein>
    <submittedName>
        <fullName evidence="2">Uncharacterized protein</fullName>
    </submittedName>
</protein>
<feature type="region of interest" description="Disordered" evidence="1">
    <location>
        <begin position="1"/>
        <end position="34"/>
    </location>
</feature>
<proteinExistence type="predicted"/>
<dbReference type="Proteomes" id="UP001633002">
    <property type="component" value="Unassembled WGS sequence"/>
</dbReference>
<comment type="caution">
    <text evidence="2">The sequence shown here is derived from an EMBL/GenBank/DDBJ whole genome shotgun (WGS) entry which is preliminary data.</text>
</comment>
<name>A0ABD3GZN4_9MARC</name>
<dbReference type="AlphaFoldDB" id="A0ABD3GZN4"/>
<accession>A0ABD3GZN4</accession>
<evidence type="ECO:0000313" key="2">
    <source>
        <dbReference type="EMBL" id="KAL3682609.1"/>
    </source>
</evidence>
<evidence type="ECO:0000313" key="3">
    <source>
        <dbReference type="Proteomes" id="UP001633002"/>
    </source>
</evidence>
<feature type="compositionally biased region" description="Low complexity" evidence="1">
    <location>
        <begin position="1"/>
        <end position="14"/>
    </location>
</feature>
<keyword evidence="3" id="KW-1185">Reference proteome</keyword>